<dbReference type="InterPro" id="IPR034593">
    <property type="entry name" value="DgoD-like"/>
</dbReference>
<dbReference type="Pfam" id="PF02746">
    <property type="entry name" value="MR_MLE_N"/>
    <property type="match status" value="1"/>
</dbReference>
<dbReference type="CDD" id="cd03319">
    <property type="entry name" value="L-Ala-DL-Glu_epimerase"/>
    <property type="match status" value="1"/>
</dbReference>
<dbReference type="Proteomes" id="UP000315750">
    <property type="component" value="Chromosome"/>
</dbReference>
<keyword evidence="4 7" id="KW-0413">Isomerase</keyword>
<name>A0A518AS80_9BACT</name>
<feature type="active site" description="Proton acceptor; specific for (S)-substrate epimerization" evidence="5">
    <location>
        <position position="252"/>
    </location>
</feature>
<sequence length="342" mass="37098">MDLAYRVYELPLRHTFTIARGSTNVQPTFIVQLHESGEYGYGEATTNSYYNASAEQMASAVERVRPLLASSSARDPEPLLAELASQLPEDSFALSALDQALHDLWGKLLGKPVYELWGLDLSTAPPSDYTIGIDTIDTMVAKLEEMPGWPVYKIKLGTDNDIEIVKALREHTDATLRVDANCGWTAEQTIEYSPILKELGVEFIEQPLPADDHEGARLAYEGSALPLIADESCVVESDVEKCAGKFHGINIKLVKCGGLAPARRMVAKARELGLKLMAGCMTESSVGISALAQLLPMLDYIDMDGAVLLAEDIAEGVKVEKGICHFSDRNGTGAQLLTGPLT</sequence>
<gene>
    <name evidence="9" type="primary">ycjG_2</name>
    <name evidence="9" type="ORF">Pan181_37980</name>
</gene>
<dbReference type="EMBL" id="CP036278">
    <property type="protein sequence ID" value="QDU57580.1"/>
    <property type="molecule type" value="Genomic_DNA"/>
</dbReference>
<dbReference type="RefSeq" id="WP_145248837.1">
    <property type="nucleotide sequence ID" value="NZ_CP036278.1"/>
</dbReference>
<feature type="binding site" evidence="6">
    <location>
        <position position="179"/>
    </location>
    <ligand>
        <name>Mg(2+)</name>
        <dbReference type="ChEBI" id="CHEBI:18420"/>
    </ligand>
</feature>
<dbReference type="PANTHER" id="PTHR48080">
    <property type="entry name" value="D-GALACTONATE DEHYDRATASE-RELATED"/>
    <property type="match status" value="1"/>
</dbReference>
<dbReference type="KEGG" id="amuc:Pan181_37980"/>
<feature type="binding site" evidence="6">
    <location>
        <position position="205"/>
    </location>
    <ligand>
        <name>Mg(2+)</name>
        <dbReference type="ChEBI" id="CHEBI:18420"/>
    </ligand>
</feature>
<keyword evidence="10" id="KW-1185">Reference proteome</keyword>
<reference evidence="9 10" key="1">
    <citation type="submission" date="2019-02" db="EMBL/GenBank/DDBJ databases">
        <title>Deep-cultivation of Planctomycetes and their phenomic and genomic characterization uncovers novel biology.</title>
        <authorList>
            <person name="Wiegand S."/>
            <person name="Jogler M."/>
            <person name="Boedeker C."/>
            <person name="Pinto D."/>
            <person name="Vollmers J."/>
            <person name="Rivas-Marin E."/>
            <person name="Kohn T."/>
            <person name="Peeters S.H."/>
            <person name="Heuer A."/>
            <person name="Rast P."/>
            <person name="Oberbeckmann S."/>
            <person name="Bunk B."/>
            <person name="Jeske O."/>
            <person name="Meyerdierks A."/>
            <person name="Storesund J.E."/>
            <person name="Kallscheuer N."/>
            <person name="Luecker S."/>
            <person name="Lage O.M."/>
            <person name="Pohl T."/>
            <person name="Merkel B.J."/>
            <person name="Hornburger P."/>
            <person name="Mueller R.-W."/>
            <person name="Bruemmer F."/>
            <person name="Labrenz M."/>
            <person name="Spormann A.M."/>
            <person name="Op den Camp H."/>
            <person name="Overmann J."/>
            <person name="Amann R."/>
            <person name="Jetten M.S.M."/>
            <person name="Mascher T."/>
            <person name="Medema M.H."/>
            <person name="Devos D.P."/>
            <person name="Kaster A.-K."/>
            <person name="Ovreas L."/>
            <person name="Rohde M."/>
            <person name="Galperin M.Y."/>
            <person name="Jogler C."/>
        </authorList>
    </citation>
    <scope>NUCLEOTIDE SEQUENCE [LARGE SCALE GENOMIC DNA]</scope>
    <source>
        <strain evidence="9 10">Pan181</strain>
    </source>
</reference>
<protein>
    <recommendedName>
        <fullName evidence="7">Dipeptide epimerase</fullName>
        <ecNumber evidence="7">5.1.1.-</ecNumber>
    </recommendedName>
</protein>
<feature type="domain" description="Mandelate racemase/muconate lactonizing enzyme C-terminal" evidence="8">
    <location>
        <begin position="136"/>
        <end position="226"/>
    </location>
</feature>
<dbReference type="Gene3D" id="3.20.20.120">
    <property type="entry name" value="Enolase-like C-terminal domain"/>
    <property type="match status" value="1"/>
</dbReference>
<keyword evidence="3 6" id="KW-0460">Magnesium</keyword>
<evidence type="ECO:0000313" key="10">
    <source>
        <dbReference type="Proteomes" id="UP000315750"/>
    </source>
</evidence>
<accession>A0A518AS80</accession>
<dbReference type="EC" id="5.1.1.-" evidence="7"/>
<evidence type="ECO:0000256" key="5">
    <source>
        <dbReference type="PIRSR" id="PIRSR634603-1"/>
    </source>
</evidence>
<feature type="binding site" evidence="6">
    <location>
        <position position="230"/>
    </location>
    <ligand>
        <name>Mg(2+)</name>
        <dbReference type="ChEBI" id="CHEBI:18420"/>
    </ligand>
</feature>
<dbReference type="SMART" id="SM00922">
    <property type="entry name" value="MR_MLE"/>
    <property type="match status" value="1"/>
</dbReference>
<dbReference type="GO" id="GO:0016855">
    <property type="term" value="F:racemase and epimerase activity, acting on amino acids and derivatives"/>
    <property type="evidence" value="ECO:0007669"/>
    <property type="project" value="UniProtKB-UniRule"/>
</dbReference>
<evidence type="ECO:0000256" key="7">
    <source>
        <dbReference type="RuleBase" id="RU366006"/>
    </source>
</evidence>
<dbReference type="AlphaFoldDB" id="A0A518AS80"/>
<evidence type="ECO:0000256" key="6">
    <source>
        <dbReference type="PIRSR" id="PIRSR634603-3"/>
    </source>
</evidence>
<dbReference type="SUPFAM" id="SSF54826">
    <property type="entry name" value="Enolase N-terminal domain-like"/>
    <property type="match status" value="1"/>
</dbReference>
<keyword evidence="2 6" id="KW-0479">Metal-binding</keyword>
<dbReference type="OrthoDB" id="9775391at2"/>
<organism evidence="9 10">
    <name type="scientific">Aeoliella mucimassa</name>
    <dbReference type="NCBI Taxonomy" id="2527972"/>
    <lineage>
        <taxon>Bacteria</taxon>
        <taxon>Pseudomonadati</taxon>
        <taxon>Planctomycetota</taxon>
        <taxon>Planctomycetia</taxon>
        <taxon>Pirellulales</taxon>
        <taxon>Lacipirellulaceae</taxon>
        <taxon>Aeoliella</taxon>
    </lineage>
</organism>
<dbReference type="InterPro" id="IPR029065">
    <property type="entry name" value="Enolase_C-like"/>
</dbReference>
<dbReference type="SFLD" id="SFLDS00001">
    <property type="entry name" value="Enolase"/>
    <property type="match status" value="1"/>
</dbReference>
<dbReference type="GO" id="GO:0046872">
    <property type="term" value="F:metal ion binding"/>
    <property type="evidence" value="ECO:0007669"/>
    <property type="project" value="UniProtKB-KW"/>
</dbReference>
<evidence type="ECO:0000256" key="3">
    <source>
        <dbReference type="ARBA" id="ARBA00022842"/>
    </source>
</evidence>
<dbReference type="Gene3D" id="3.30.390.10">
    <property type="entry name" value="Enolase-like, N-terminal domain"/>
    <property type="match status" value="1"/>
</dbReference>
<dbReference type="SFLD" id="SFLDG00180">
    <property type="entry name" value="muconate_cycloisomerase"/>
    <property type="match status" value="1"/>
</dbReference>
<evidence type="ECO:0000256" key="4">
    <source>
        <dbReference type="ARBA" id="ARBA00023235"/>
    </source>
</evidence>
<dbReference type="InterPro" id="IPR013342">
    <property type="entry name" value="Mandelate_racemase_C"/>
</dbReference>
<dbReference type="PANTHER" id="PTHR48080:SF3">
    <property type="entry name" value="ENOLASE SUPERFAMILY MEMBER DDB_G0284701"/>
    <property type="match status" value="1"/>
</dbReference>
<dbReference type="InterPro" id="IPR029017">
    <property type="entry name" value="Enolase-like_N"/>
</dbReference>
<dbReference type="InterPro" id="IPR013341">
    <property type="entry name" value="Mandelate_racemase_N_dom"/>
</dbReference>
<dbReference type="SUPFAM" id="SSF51604">
    <property type="entry name" value="Enolase C-terminal domain-like"/>
    <property type="match status" value="1"/>
</dbReference>
<proteinExistence type="inferred from homology"/>
<evidence type="ECO:0000259" key="8">
    <source>
        <dbReference type="SMART" id="SM00922"/>
    </source>
</evidence>
<dbReference type="InterPro" id="IPR034603">
    <property type="entry name" value="Dipeptide_epimerase"/>
</dbReference>
<dbReference type="InterPro" id="IPR036849">
    <property type="entry name" value="Enolase-like_C_sf"/>
</dbReference>
<comment type="cofactor">
    <cofactor evidence="6 7">
        <name>Mg(2+)</name>
        <dbReference type="ChEBI" id="CHEBI:18420"/>
    </cofactor>
    <text evidence="6 7">Binds 1 Mg(2+) ion per subunit.</text>
</comment>
<feature type="active site" description="Proton acceptor; specific for (R)-substrate epimerization" evidence="5">
    <location>
        <position position="155"/>
    </location>
</feature>
<comment type="similarity">
    <text evidence="1 7">Belongs to the mandelate racemase/muconate lactonizing enzyme family.</text>
</comment>
<dbReference type="Pfam" id="PF13378">
    <property type="entry name" value="MR_MLE_C"/>
    <property type="match status" value="1"/>
</dbReference>
<evidence type="ECO:0000256" key="1">
    <source>
        <dbReference type="ARBA" id="ARBA00008031"/>
    </source>
</evidence>
<evidence type="ECO:0000256" key="2">
    <source>
        <dbReference type="ARBA" id="ARBA00022723"/>
    </source>
</evidence>
<evidence type="ECO:0000313" key="9">
    <source>
        <dbReference type="EMBL" id="QDU57580.1"/>
    </source>
</evidence>